<feature type="region of interest" description="Disordered" evidence="1">
    <location>
        <begin position="188"/>
        <end position="212"/>
    </location>
</feature>
<name>A0A8J4QHU9_9ROSI</name>
<comment type="caution">
    <text evidence="2">The sequence shown here is derived from an EMBL/GenBank/DDBJ whole genome shotgun (WGS) entry which is preliminary data.</text>
</comment>
<proteinExistence type="predicted"/>
<accession>A0A8J4QHU9</accession>
<organism evidence="2 3">
    <name type="scientific">Castanea mollissima</name>
    <name type="common">Chinese chestnut</name>
    <dbReference type="NCBI Taxonomy" id="60419"/>
    <lineage>
        <taxon>Eukaryota</taxon>
        <taxon>Viridiplantae</taxon>
        <taxon>Streptophyta</taxon>
        <taxon>Embryophyta</taxon>
        <taxon>Tracheophyta</taxon>
        <taxon>Spermatophyta</taxon>
        <taxon>Magnoliopsida</taxon>
        <taxon>eudicotyledons</taxon>
        <taxon>Gunneridae</taxon>
        <taxon>Pentapetalae</taxon>
        <taxon>rosids</taxon>
        <taxon>fabids</taxon>
        <taxon>Fagales</taxon>
        <taxon>Fagaceae</taxon>
        <taxon>Castanea</taxon>
    </lineage>
</organism>
<reference evidence="2" key="1">
    <citation type="submission" date="2020-03" db="EMBL/GenBank/DDBJ databases">
        <title>Castanea mollissima Vanexum genome sequencing.</title>
        <authorList>
            <person name="Staton M."/>
        </authorList>
    </citation>
    <scope>NUCLEOTIDE SEQUENCE</scope>
    <source>
        <tissue evidence="2">Leaf</tissue>
    </source>
</reference>
<evidence type="ECO:0000313" key="2">
    <source>
        <dbReference type="EMBL" id="KAF3946141.1"/>
    </source>
</evidence>
<gene>
    <name evidence="2" type="ORF">CMV_027558</name>
</gene>
<protein>
    <submittedName>
        <fullName evidence="2">Uncharacterized protein</fullName>
    </submittedName>
</protein>
<dbReference type="Proteomes" id="UP000737018">
    <property type="component" value="Unassembled WGS sequence"/>
</dbReference>
<sequence>MHTRHAAKAKACTSHAAKAKACTQGTQPRPRQPLWACCQGQGMHKPRGQGSPHGHAAKAKAAPMGMQPRPRHAQATQPRPRHAQATHPTNNPHFFGNHSKFVGKPRSQGQGSPHGRVAKAKACSQGMDKPRSPRQGQGQGSPHGRAAKAKACSSQGQGSAHGRAAKAKACTGHAAHAKAKACSAKAKAAPMGVLPRPRHAQATQPRSRQPPWACCQGQGIIRVFKEATVLDKKKKENENHNNKFVFLDSYFIV</sequence>
<dbReference type="AlphaFoldDB" id="A0A8J4QHU9"/>
<evidence type="ECO:0000313" key="3">
    <source>
        <dbReference type="Proteomes" id="UP000737018"/>
    </source>
</evidence>
<feature type="compositionally biased region" description="Low complexity" evidence="1">
    <location>
        <begin position="9"/>
        <end position="23"/>
    </location>
</feature>
<dbReference type="EMBL" id="JRKL02009928">
    <property type="protein sequence ID" value="KAF3946141.1"/>
    <property type="molecule type" value="Genomic_DNA"/>
</dbReference>
<feature type="region of interest" description="Disordered" evidence="1">
    <location>
        <begin position="1"/>
        <end position="160"/>
    </location>
</feature>
<keyword evidence="3" id="KW-1185">Reference proteome</keyword>
<evidence type="ECO:0000256" key="1">
    <source>
        <dbReference type="SAM" id="MobiDB-lite"/>
    </source>
</evidence>